<dbReference type="InterPro" id="IPR004184">
    <property type="entry name" value="PFL_dom"/>
</dbReference>
<proteinExistence type="predicted"/>
<keyword evidence="2" id="KW-0456">Lyase</keyword>
<dbReference type="InterPro" id="IPR010098">
    <property type="entry name" value="PFL2/GDeHydtase_fam"/>
</dbReference>
<dbReference type="GO" id="GO:0005829">
    <property type="term" value="C:cytosol"/>
    <property type="evidence" value="ECO:0007669"/>
    <property type="project" value="TreeGrafter"/>
</dbReference>
<dbReference type="SUPFAM" id="SSF51998">
    <property type="entry name" value="PFL-like glycyl radical enzymes"/>
    <property type="match status" value="1"/>
</dbReference>
<dbReference type="InterPro" id="IPR051215">
    <property type="entry name" value="GRE"/>
</dbReference>
<sequence length="797" mass="89639">MKQYEIKSERIKKLRESVLSQTPMVCIERARFVTEAYKENEAEPVYIKRARALEKTLKNMHIYIKEGELIVGNQASEERTAPVFPEYAVDWMEKELLEKGNFNTRDGDNFYLPEQHKEELLEIIQYWKGKTLKDKCMVIMPEEVKVASEIKVIHGEGNMTSGDGHIVPDFEKALRLGLSGIIKETEERLSRVDISENDAFREIAFLKSIVIVNKSIIEFGERYSALTYDLSLKEKDENRKTELLKISEVCKNVPKNPPKNFYEAVQMIWFVHLAIQIESNGHSASLGRADQYLYKYYKNDNLDKDFAKELLQCLWIKLYSILKIRSTSHSGYGAGYPTYQNVTIGGSNSDYSDAVNELSFLILESVGEAKLTQPNLSARVHLNTSEKFLRECTEVISTGFGMPALHNDEIIIPALLNKGVSLKDAFNYTMVGCVEVAVPGKWGYRCTGMTFLNLLKAFELTINDGLDKRTGYTLLKGNGSLKDFTDYTSLWKAWEKNIEYYTKLSVVSDKIADTMLLEYPDIFCSSLIDDCIERAKTAKEGGAVYDIVSGLQVGLSNAANCFAALKKVVYEDKALTLEEVINAIETDFSGLKGEKIRTLLENAPKYGNDIDYVDSIASDIYDTYINEISKYKNTRFGKGPIGGSYGLSTSGISSNVPMGCVTGATPDGRKAWTPAAEGCSPVQGTDIKGPTSVLKTISKLPNILMTGGQLLNVRFSPDLINNDIGFQKFLMFIKSFIAIKGWHIQFNIMSTETLISAQKNPEEYRDIIVRVAGYCAQFITLDPTTQNDIISRTQQRF</sequence>
<dbReference type="PROSITE" id="PS00850">
    <property type="entry name" value="GLY_RADICAL_1"/>
    <property type="match status" value="1"/>
</dbReference>
<reference evidence="7 8" key="1">
    <citation type="submission" date="2016-11" db="EMBL/GenBank/DDBJ databases">
        <authorList>
            <person name="Jaros S."/>
            <person name="Januszkiewicz K."/>
            <person name="Wedrychowicz H."/>
        </authorList>
    </citation>
    <scope>NUCLEOTIDE SEQUENCE [LARGE SCALE GENOMIC DNA]</scope>
    <source>
        <strain evidence="7 8">DSM 6191</strain>
    </source>
</reference>
<dbReference type="Pfam" id="PF01228">
    <property type="entry name" value="Gly_radical"/>
    <property type="match status" value="1"/>
</dbReference>
<name>A0A1M5ZUV5_9CLOT</name>
<evidence type="ECO:0000256" key="1">
    <source>
        <dbReference type="ARBA" id="ARBA00022818"/>
    </source>
</evidence>
<dbReference type="NCBIfam" id="TIGR01774">
    <property type="entry name" value="PFL2-3"/>
    <property type="match status" value="1"/>
</dbReference>
<keyword evidence="1 3" id="KW-0556">Organic radical</keyword>
<evidence type="ECO:0000313" key="7">
    <source>
        <dbReference type="EMBL" id="SHI28020.1"/>
    </source>
</evidence>
<dbReference type="InterPro" id="IPR019777">
    <property type="entry name" value="Form_AcTrfase_GR_CS"/>
</dbReference>
<dbReference type="PIRSF" id="PIRSF000379">
    <property type="entry name" value="For_Ac_trans_1"/>
    <property type="match status" value="1"/>
</dbReference>
<evidence type="ECO:0000256" key="3">
    <source>
        <dbReference type="PIRSR" id="PIRSR000379-2"/>
    </source>
</evidence>
<dbReference type="AlphaFoldDB" id="A0A1M5ZUV5"/>
<feature type="domain" description="PFL" evidence="6">
    <location>
        <begin position="9"/>
        <end position="670"/>
    </location>
</feature>
<evidence type="ECO:0000256" key="2">
    <source>
        <dbReference type="ARBA" id="ARBA00023239"/>
    </source>
</evidence>
<gene>
    <name evidence="7" type="ORF">SAMN02745941_03431</name>
</gene>
<dbReference type="Pfam" id="PF02901">
    <property type="entry name" value="PFL-like"/>
    <property type="match status" value="1"/>
</dbReference>
<evidence type="ECO:0000259" key="6">
    <source>
        <dbReference type="PROSITE" id="PS51554"/>
    </source>
</evidence>
<keyword evidence="7" id="KW-0808">Transferase</keyword>
<dbReference type="Proteomes" id="UP000184241">
    <property type="component" value="Unassembled WGS sequence"/>
</dbReference>
<dbReference type="RefSeq" id="WP_073021448.1">
    <property type="nucleotide sequence ID" value="NZ_FQXU01000011.1"/>
</dbReference>
<feature type="modified residue" description="Glycine radical" evidence="3 4">
    <location>
        <position position="773"/>
    </location>
</feature>
<evidence type="ECO:0000256" key="4">
    <source>
        <dbReference type="PROSITE-ProRule" id="PRU00493"/>
    </source>
</evidence>
<dbReference type="EMBL" id="FQXU01000011">
    <property type="protein sequence ID" value="SHI28020.1"/>
    <property type="molecule type" value="Genomic_DNA"/>
</dbReference>
<dbReference type="GO" id="GO:0016740">
    <property type="term" value="F:transferase activity"/>
    <property type="evidence" value="ECO:0007669"/>
    <property type="project" value="UniProtKB-KW"/>
</dbReference>
<evidence type="ECO:0000313" key="8">
    <source>
        <dbReference type="Proteomes" id="UP000184241"/>
    </source>
</evidence>
<protein>
    <submittedName>
        <fullName evidence="7">Formate C-acetyltransferase</fullName>
    </submittedName>
</protein>
<evidence type="ECO:0000259" key="5">
    <source>
        <dbReference type="PROSITE" id="PS51149"/>
    </source>
</evidence>
<dbReference type="InterPro" id="IPR001150">
    <property type="entry name" value="Gly_radical"/>
</dbReference>
<dbReference type="Gene3D" id="3.20.70.20">
    <property type="match status" value="1"/>
</dbReference>
<dbReference type="PANTHER" id="PTHR43641">
    <property type="entry name" value="FORMATE ACETYLTRANSFERASE 3-RELATED"/>
    <property type="match status" value="1"/>
</dbReference>
<organism evidence="7 8">
    <name type="scientific">Clostridium intestinale DSM 6191</name>
    <dbReference type="NCBI Taxonomy" id="1121320"/>
    <lineage>
        <taxon>Bacteria</taxon>
        <taxon>Bacillati</taxon>
        <taxon>Bacillota</taxon>
        <taxon>Clostridia</taxon>
        <taxon>Eubacteriales</taxon>
        <taxon>Clostridiaceae</taxon>
        <taxon>Clostridium</taxon>
    </lineage>
</organism>
<dbReference type="GO" id="GO:0016829">
    <property type="term" value="F:lyase activity"/>
    <property type="evidence" value="ECO:0007669"/>
    <property type="project" value="UniProtKB-KW"/>
</dbReference>
<accession>A0A1M5ZUV5</accession>
<dbReference type="PROSITE" id="PS51554">
    <property type="entry name" value="PFL"/>
    <property type="match status" value="1"/>
</dbReference>
<dbReference type="PANTHER" id="PTHR43641:SF2">
    <property type="entry name" value="DEHYDRATASE YBIW-RELATED"/>
    <property type="match status" value="1"/>
</dbReference>
<feature type="domain" description="Glycine radical" evidence="5">
    <location>
        <begin position="677"/>
        <end position="797"/>
    </location>
</feature>
<dbReference type="PROSITE" id="PS51149">
    <property type="entry name" value="GLY_RADICAL_2"/>
    <property type="match status" value="1"/>
</dbReference>
<dbReference type="CDD" id="cd01677">
    <property type="entry name" value="PFL2_DhaB_BssA"/>
    <property type="match status" value="1"/>
</dbReference>